<dbReference type="PROSITE" id="PS50119">
    <property type="entry name" value="ZF_BBOX"/>
    <property type="match status" value="1"/>
</dbReference>
<keyword evidence="2" id="KW-0175">Coiled coil</keyword>
<protein>
    <recommendedName>
        <fullName evidence="3">B box-type domain-containing protein</fullName>
    </recommendedName>
</protein>
<reference evidence="4" key="1">
    <citation type="submission" date="2021-03" db="EMBL/GenBank/DDBJ databases">
        <authorList>
            <person name="Bekaert M."/>
        </authorList>
    </citation>
    <scope>NUCLEOTIDE SEQUENCE</scope>
</reference>
<dbReference type="EMBL" id="CAJPWZ010000488">
    <property type="protein sequence ID" value="CAG2194644.1"/>
    <property type="molecule type" value="Genomic_DNA"/>
</dbReference>
<dbReference type="AlphaFoldDB" id="A0A8S3QCT3"/>
<evidence type="ECO:0000259" key="3">
    <source>
        <dbReference type="PROSITE" id="PS50119"/>
    </source>
</evidence>
<comment type="caution">
    <text evidence="4">The sequence shown here is derived from an EMBL/GenBank/DDBJ whole genome shotgun (WGS) entry which is preliminary data.</text>
</comment>
<evidence type="ECO:0000256" key="1">
    <source>
        <dbReference type="PROSITE-ProRule" id="PRU00024"/>
    </source>
</evidence>
<organism evidence="4 5">
    <name type="scientific">Mytilus edulis</name>
    <name type="common">Blue mussel</name>
    <dbReference type="NCBI Taxonomy" id="6550"/>
    <lineage>
        <taxon>Eukaryota</taxon>
        <taxon>Metazoa</taxon>
        <taxon>Spiralia</taxon>
        <taxon>Lophotrochozoa</taxon>
        <taxon>Mollusca</taxon>
        <taxon>Bivalvia</taxon>
        <taxon>Autobranchia</taxon>
        <taxon>Pteriomorphia</taxon>
        <taxon>Mytilida</taxon>
        <taxon>Mytiloidea</taxon>
        <taxon>Mytilidae</taxon>
        <taxon>Mytilinae</taxon>
        <taxon>Mytilus</taxon>
    </lineage>
</organism>
<dbReference type="PANTHER" id="PTHR25462">
    <property type="entry name" value="BONUS, ISOFORM C-RELATED"/>
    <property type="match status" value="1"/>
</dbReference>
<dbReference type="OrthoDB" id="6119439at2759"/>
<sequence>MALEASEENFRRLSHLVLRIAPRAVRQYFDIEFHPKVITKFLLENCFTLYRLRANNIISTSQLRLLLSNGEVSSDNLDISTMLVLLRNLADVQITPYLPYPTDIKIGSDLARIDYYRKQIAILRLTNGDLKDECESLLTELSSGADEKDRRQCDVCDFKNIKASSVVWCLNCDESLCQHCLDHHSSHKLSRYHECIKIEDYYKDPSMSTITCSEHKQQFDFSVKDIIFPICGSCVMHDHNSCQLIKPIQIAIKQSDETKQELHKRAEKLLQNIDVITNDVHGNLKSYEIEKGKVRGQLRSRLKSAAEEVEKLCLKEISQNENLTNVLFRNLSKHQKEIKKLLKNLSMYKGQNVRVFISLLQIEDKIKDQEEKIQCLLKDKVINTSHVTTDVDPLAVKKIVCSIREISLSSAFKTLEEIGAQQKKKQEL</sequence>
<dbReference type="InterPro" id="IPR047153">
    <property type="entry name" value="TRIM45/56/19-like"/>
</dbReference>
<proteinExistence type="predicted"/>
<dbReference type="InterPro" id="IPR041249">
    <property type="entry name" value="HEPN_DZIP3"/>
</dbReference>
<evidence type="ECO:0000256" key="2">
    <source>
        <dbReference type="SAM" id="Coils"/>
    </source>
</evidence>
<dbReference type="Pfam" id="PF18738">
    <property type="entry name" value="HEPN_DZIP3"/>
    <property type="match status" value="1"/>
</dbReference>
<keyword evidence="1" id="KW-0863">Zinc-finger</keyword>
<dbReference type="InterPro" id="IPR000315">
    <property type="entry name" value="Znf_B-box"/>
</dbReference>
<evidence type="ECO:0000313" key="4">
    <source>
        <dbReference type="EMBL" id="CAG2194644.1"/>
    </source>
</evidence>
<keyword evidence="1" id="KW-0862">Zinc</keyword>
<dbReference type="Gene3D" id="3.30.160.60">
    <property type="entry name" value="Classic Zinc Finger"/>
    <property type="match status" value="1"/>
</dbReference>
<dbReference type="CDD" id="cd19757">
    <property type="entry name" value="Bbox1"/>
    <property type="match status" value="1"/>
</dbReference>
<dbReference type="GO" id="GO:0008270">
    <property type="term" value="F:zinc ion binding"/>
    <property type="evidence" value="ECO:0007669"/>
    <property type="project" value="UniProtKB-KW"/>
</dbReference>
<gene>
    <name evidence="4" type="ORF">MEDL_9654</name>
</gene>
<keyword evidence="5" id="KW-1185">Reference proteome</keyword>
<dbReference type="PANTHER" id="PTHR25462:SF296">
    <property type="entry name" value="MEIOTIC P26, ISOFORM F"/>
    <property type="match status" value="1"/>
</dbReference>
<feature type="domain" description="B box-type" evidence="3">
    <location>
        <begin position="148"/>
        <end position="198"/>
    </location>
</feature>
<evidence type="ECO:0000313" key="5">
    <source>
        <dbReference type="Proteomes" id="UP000683360"/>
    </source>
</evidence>
<feature type="coiled-coil region" evidence="2">
    <location>
        <begin position="252"/>
        <end position="279"/>
    </location>
</feature>
<name>A0A8S3QCT3_MYTED</name>
<feature type="coiled-coil region" evidence="2">
    <location>
        <begin position="331"/>
        <end position="379"/>
    </location>
</feature>
<dbReference type="Proteomes" id="UP000683360">
    <property type="component" value="Unassembled WGS sequence"/>
</dbReference>
<keyword evidence="1" id="KW-0479">Metal-binding</keyword>
<accession>A0A8S3QCT3</accession>